<feature type="compositionally biased region" description="Low complexity" evidence="1">
    <location>
        <begin position="144"/>
        <end position="158"/>
    </location>
</feature>
<dbReference type="VEuPathDB" id="FungiDB:F4678DRAFT_453827"/>
<feature type="compositionally biased region" description="Basic and acidic residues" evidence="1">
    <location>
        <begin position="63"/>
        <end position="78"/>
    </location>
</feature>
<feature type="compositionally biased region" description="Polar residues" evidence="1">
    <location>
        <begin position="49"/>
        <end position="60"/>
    </location>
</feature>
<evidence type="ECO:0000313" key="2">
    <source>
        <dbReference type="EMBL" id="KAJ3573304.1"/>
    </source>
</evidence>
<proteinExistence type="predicted"/>
<feature type="compositionally biased region" description="Basic and acidic residues" evidence="1">
    <location>
        <begin position="91"/>
        <end position="102"/>
    </location>
</feature>
<reference evidence="2" key="1">
    <citation type="submission" date="2022-07" db="EMBL/GenBank/DDBJ databases">
        <title>Genome Sequence of Xylaria arbuscula.</title>
        <authorList>
            <person name="Buettner E."/>
        </authorList>
    </citation>
    <scope>NUCLEOTIDE SEQUENCE</scope>
    <source>
        <strain evidence="2">VT107</strain>
    </source>
</reference>
<feature type="region of interest" description="Disordered" evidence="1">
    <location>
        <begin position="134"/>
        <end position="158"/>
    </location>
</feature>
<name>A0A9W8NEY6_9PEZI</name>
<gene>
    <name evidence="2" type="ORF">NPX13_g4748</name>
</gene>
<evidence type="ECO:0000313" key="3">
    <source>
        <dbReference type="Proteomes" id="UP001148614"/>
    </source>
</evidence>
<organism evidence="2 3">
    <name type="scientific">Xylaria arbuscula</name>
    <dbReference type="NCBI Taxonomy" id="114810"/>
    <lineage>
        <taxon>Eukaryota</taxon>
        <taxon>Fungi</taxon>
        <taxon>Dikarya</taxon>
        <taxon>Ascomycota</taxon>
        <taxon>Pezizomycotina</taxon>
        <taxon>Sordariomycetes</taxon>
        <taxon>Xylariomycetidae</taxon>
        <taxon>Xylariales</taxon>
        <taxon>Xylariaceae</taxon>
        <taxon>Xylaria</taxon>
    </lineage>
</organism>
<dbReference type="Proteomes" id="UP001148614">
    <property type="component" value="Unassembled WGS sequence"/>
</dbReference>
<keyword evidence="3" id="KW-1185">Reference proteome</keyword>
<sequence>MRLPTTSCLLCRHSVFFKPLNSRRAAAITSHPASSLSAIHNGLRESQKSRPQGFNKSSLSPAKPERTPRNSRFSRDPDWTPPTFKIRRGKKDITERGPERQSRRSRFNDPTSNFGKRSLVYQMKHGDLKQKMAELEGRPPRNGTFSAPPRRSSSTPMTSDDFMDSFNSILAILGSNRIHQDFTGLQDSTGHQDLR</sequence>
<evidence type="ECO:0000256" key="1">
    <source>
        <dbReference type="SAM" id="MobiDB-lite"/>
    </source>
</evidence>
<accession>A0A9W8NEY6</accession>
<dbReference type="EMBL" id="JANPWZ010000693">
    <property type="protein sequence ID" value="KAJ3573304.1"/>
    <property type="molecule type" value="Genomic_DNA"/>
</dbReference>
<feature type="region of interest" description="Disordered" evidence="1">
    <location>
        <begin position="44"/>
        <end position="117"/>
    </location>
</feature>
<protein>
    <submittedName>
        <fullName evidence="2">Uncharacterized protein</fullName>
    </submittedName>
</protein>
<comment type="caution">
    <text evidence="2">The sequence shown here is derived from an EMBL/GenBank/DDBJ whole genome shotgun (WGS) entry which is preliminary data.</text>
</comment>
<dbReference type="AlphaFoldDB" id="A0A9W8NEY6"/>